<protein>
    <submittedName>
        <fullName evidence="2">Uncharacterized protein</fullName>
    </submittedName>
</protein>
<gene>
    <name evidence="2" type="ORF">PCOR1329_LOCUS17011</name>
</gene>
<feature type="non-terminal residue" evidence="2">
    <location>
        <position position="140"/>
    </location>
</feature>
<comment type="caution">
    <text evidence="2">The sequence shown here is derived from an EMBL/GenBank/DDBJ whole genome shotgun (WGS) entry which is preliminary data.</text>
</comment>
<reference evidence="2" key="1">
    <citation type="submission" date="2023-10" db="EMBL/GenBank/DDBJ databases">
        <authorList>
            <person name="Chen Y."/>
            <person name="Shah S."/>
            <person name="Dougan E. K."/>
            <person name="Thang M."/>
            <person name="Chan C."/>
        </authorList>
    </citation>
    <scope>NUCLEOTIDE SEQUENCE [LARGE SCALE GENOMIC DNA]</scope>
</reference>
<feature type="region of interest" description="Disordered" evidence="1">
    <location>
        <begin position="114"/>
        <end position="140"/>
    </location>
</feature>
<keyword evidence="3" id="KW-1185">Reference proteome</keyword>
<sequence>MPFTRLPDVLQVFSAKLPALEPHVLTECTTTAVTDSTSQVCSCQLVSDFLPRSARVPCAPDAGPSGARSGCRGQSPRACCACRKKAVMHSSRSLSVAPCGQQPRRGCVCTPQQKAAEAPDLRRSSRAVSVDADPCRRPPL</sequence>
<evidence type="ECO:0000313" key="2">
    <source>
        <dbReference type="EMBL" id="CAK0812860.1"/>
    </source>
</evidence>
<dbReference type="EMBL" id="CAUYUJ010005242">
    <property type="protein sequence ID" value="CAK0812860.1"/>
    <property type="molecule type" value="Genomic_DNA"/>
</dbReference>
<name>A0ABN9R294_9DINO</name>
<organism evidence="2 3">
    <name type="scientific">Prorocentrum cordatum</name>
    <dbReference type="NCBI Taxonomy" id="2364126"/>
    <lineage>
        <taxon>Eukaryota</taxon>
        <taxon>Sar</taxon>
        <taxon>Alveolata</taxon>
        <taxon>Dinophyceae</taxon>
        <taxon>Prorocentrales</taxon>
        <taxon>Prorocentraceae</taxon>
        <taxon>Prorocentrum</taxon>
    </lineage>
</organism>
<dbReference type="Proteomes" id="UP001189429">
    <property type="component" value="Unassembled WGS sequence"/>
</dbReference>
<evidence type="ECO:0000256" key="1">
    <source>
        <dbReference type="SAM" id="MobiDB-lite"/>
    </source>
</evidence>
<evidence type="ECO:0000313" key="3">
    <source>
        <dbReference type="Proteomes" id="UP001189429"/>
    </source>
</evidence>
<accession>A0ABN9R294</accession>
<proteinExistence type="predicted"/>